<dbReference type="OrthoDB" id="9813146at2"/>
<dbReference type="Proteomes" id="UP000215459">
    <property type="component" value="Unassembled WGS sequence"/>
</dbReference>
<comment type="caution">
    <text evidence="1">The sequence shown here is derived from an EMBL/GenBank/DDBJ whole genome shotgun (WGS) entry which is preliminary data.</text>
</comment>
<dbReference type="EMBL" id="NOWF01000011">
    <property type="protein sequence ID" value="OYD06599.1"/>
    <property type="molecule type" value="Genomic_DNA"/>
</dbReference>
<proteinExistence type="predicted"/>
<accession>A0A235B3R1</accession>
<dbReference type="RefSeq" id="WP_094265613.1">
    <property type="nucleotide sequence ID" value="NZ_NOWF01000011.1"/>
</dbReference>
<organism evidence="1 2">
    <name type="scientific">Paludifilum halophilum</name>
    <dbReference type="NCBI Taxonomy" id="1642702"/>
    <lineage>
        <taxon>Bacteria</taxon>
        <taxon>Bacillati</taxon>
        <taxon>Bacillota</taxon>
        <taxon>Bacilli</taxon>
        <taxon>Bacillales</taxon>
        <taxon>Thermoactinomycetaceae</taxon>
        <taxon>Paludifilum</taxon>
    </lineage>
</organism>
<name>A0A235B3R1_9BACL</name>
<gene>
    <name evidence="1" type="ORF">CHM34_16030</name>
</gene>
<sequence>MAQYGDDALALGKKAKGKLDDALSKGKKKACACPKKRQGQDSGEVFSTSIKWKGFRKGSLAPHYEKHGHEFGDISQSEYLKMAKGFATESGSSFKETKVGNFIIKYDPNTRRTLIGHQKSREIRTFYKADYRDDDPFEEAVRLAKELSGK</sequence>
<keyword evidence="2" id="KW-1185">Reference proteome</keyword>
<dbReference type="AlphaFoldDB" id="A0A235B3R1"/>
<protein>
    <submittedName>
        <fullName evidence="1">Uncharacterized protein</fullName>
    </submittedName>
</protein>
<evidence type="ECO:0000313" key="2">
    <source>
        <dbReference type="Proteomes" id="UP000215459"/>
    </source>
</evidence>
<reference evidence="1 2" key="1">
    <citation type="submission" date="2017-07" db="EMBL/GenBank/DDBJ databases">
        <title>The genome sequence of Paludifilum halophilum highlights mechanisms for microbial adaptation to high salt environemnts.</title>
        <authorList>
            <person name="Belbahri L."/>
        </authorList>
    </citation>
    <scope>NUCLEOTIDE SEQUENCE [LARGE SCALE GENOMIC DNA]</scope>
    <source>
        <strain evidence="1 2">DSM 102817</strain>
    </source>
</reference>
<evidence type="ECO:0000313" key="1">
    <source>
        <dbReference type="EMBL" id="OYD06599.1"/>
    </source>
</evidence>